<proteinExistence type="predicted"/>
<dbReference type="InterPro" id="IPR020449">
    <property type="entry name" value="Tscrpt_reg_AraC-type_HTH"/>
</dbReference>
<sequence>MYFAASDFTLPNRQNAWRDIVHATCGQFTTHFGSNAPNGTIETARIGALACAKISQSVERVCRARTEVMADETGHCYLVLQTAGRSKLIHDDNSVDLAPGDAVLIDSAAPFEMSMAGHTSQICVHVPKDRLSAEMSGWEKRVGRKLPTPNDFLLQSIITAAFTPGDGVDEGSGEVLANAVIGLLSQGWRNVDDPKPASQRYASRRLRHVRNFILNNLSEGDLSPKMIARATAISERQLHRLFSSGPSLSQWIRQARVERCAADFRDPSLYDRSITEIAYARGFNDSAHFSRVFRDAFGVPPREYRKQVTYKS</sequence>
<dbReference type="PROSITE" id="PS01124">
    <property type="entry name" value="HTH_ARAC_FAMILY_2"/>
    <property type="match status" value="1"/>
</dbReference>
<comment type="caution">
    <text evidence="5">The sequence shown here is derived from an EMBL/GenBank/DDBJ whole genome shotgun (WGS) entry which is preliminary data.</text>
</comment>
<keyword evidence="1" id="KW-0805">Transcription regulation</keyword>
<dbReference type="PANTHER" id="PTHR46796:SF6">
    <property type="entry name" value="ARAC SUBFAMILY"/>
    <property type="match status" value="1"/>
</dbReference>
<dbReference type="RefSeq" id="WP_021228193.1">
    <property type="nucleotide sequence ID" value="NZ_ATDP01000107.1"/>
</dbReference>
<dbReference type="InterPro" id="IPR009057">
    <property type="entry name" value="Homeodomain-like_sf"/>
</dbReference>
<dbReference type="Proteomes" id="UP000015531">
    <property type="component" value="Unassembled WGS sequence"/>
</dbReference>
<dbReference type="InterPro" id="IPR035418">
    <property type="entry name" value="AraC-bd_2"/>
</dbReference>
<reference evidence="5 6" key="1">
    <citation type="journal article" date="2013" name="Genome Announc.">
        <title>Draft Genome Sequence of Sphingobium lactosutens Strain DS20T, Isolated from a Hexachlorocyclohexane Dumpsite.</title>
        <authorList>
            <person name="Kumar R."/>
            <person name="Dwivedi V."/>
            <person name="Negi V."/>
            <person name="Khurana J.P."/>
            <person name="Lal R."/>
        </authorList>
    </citation>
    <scope>NUCLEOTIDE SEQUENCE [LARGE SCALE GENOMIC DNA]</scope>
    <source>
        <strain evidence="5 6">DS20</strain>
    </source>
</reference>
<evidence type="ECO:0000256" key="2">
    <source>
        <dbReference type="ARBA" id="ARBA00023125"/>
    </source>
</evidence>
<dbReference type="PRINTS" id="PR00032">
    <property type="entry name" value="HTHARAC"/>
</dbReference>
<dbReference type="InterPro" id="IPR050204">
    <property type="entry name" value="AraC_XylS_family_regulators"/>
</dbReference>
<evidence type="ECO:0000256" key="1">
    <source>
        <dbReference type="ARBA" id="ARBA00023015"/>
    </source>
</evidence>
<organism evidence="5 6">
    <name type="scientific">Sphingobium lactosutens DS20</name>
    <dbReference type="NCBI Taxonomy" id="1331060"/>
    <lineage>
        <taxon>Bacteria</taxon>
        <taxon>Pseudomonadati</taxon>
        <taxon>Pseudomonadota</taxon>
        <taxon>Alphaproteobacteria</taxon>
        <taxon>Sphingomonadales</taxon>
        <taxon>Sphingomonadaceae</taxon>
        <taxon>Sphingobium</taxon>
    </lineage>
</organism>
<dbReference type="SMART" id="SM00342">
    <property type="entry name" value="HTH_ARAC"/>
    <property type="match status" value="1"/>
</dbReference>
<accession>T0H508</accession>
<dbReference type="GO" id="GO:0003700">
    <property type="term" value="F:DNA-binding transcription factor activity"/>
    <property type="evidence" value="ECO:0007669"/>
    <property type="project" value="InterPro"/>
</dbReference>
<evidence type="ECO:0000313" key="5">
    <source>
        <dbReference type="EMBL" id="EQB11406.1"/>
    </source>
</evidence>
<keyword evidence="6" id="KW-1185">Reference proteome</keyword>
<dbReference type="Pfam" id="PF12833">
    <property type="entry name" value="HTH_18"/>
    <property type="match status" value="1"/>
</dbReference>
<dbReference type="EMBL" id="ATDP01000107">
    <property type="protein sequence ID" value="EQB11406.1"/>
    <property type="molecule type" value="Genomic_DNA"/>
</dbReference>
<dbReference type="SUPFAM" id="SSF46689">
    <property type="entry name" value="Homeodomain-like"/>
    <property type="match status" value="1"/>
</dbReference>
<evidence type="ECO:0000256" key="3">
    <source>
        <dbReference type="ARBA" id="ARBA00023163"/>
    </source>
</evidence>
<dbReference type="Pfam" id="PF14525">
    <property type="entry name" value="AraC_binding_2"/>
    <property type="match status" value="1"/>
</dbReference>
<dbReference type="PATRIC" id="fig|1331060.3.peg.4589"/>
<keyword evidence="2" id="KW-0238">DNA-binding</keyword>
<feature type="domain" description="HTH araC/xylS-type" evidence="4">
    <location>
        <begin position="207"/>
        <end position="307"/>
    </location>
</feature>
<gene>
    <name evidence="5" type="ORF">RLDS_23675</name>
</gene>
<dbReference type="AlphaFoldDB" id="T0H508"/>
<dbReference type="InterPro" id="IPR018060">
    <property type="entry name" value="HTH_AraC"/>
</dbReference>
<dbReference type="eggNOG" id="COG2207">
    <property type="taxonomic scope" value="Bacteria"/>
</dbReference>
<dbReference type="PANTHER" id="PTHR46796">
    <property type="entry name" value="HTH-TYPE TRANSCRIPTIONAL ACTIVATOR RHAS-RELATED"/>
    <property type="match status" value="1"/>
</dbReference>
<dbReference type="GO" id="GO:0043565">
    <property type="term" value="F:sequence-specific DNA binding"/>
    <property type="evidence" value="ECO:0007669"/>
    <property type="project" value="InterPro"/>
</dbReference>
<name>T0H508_9SPHN</name>
<dbReference type="NCBIfam" id="NF007243">
    <property type="entry name" value="PRK09685.1"/>
    <property type="match status" value="1"/>
</dbReference>
<dbReference type="Gene3D" id="1.10.10.60">
    <property type="entry name" value="Homeodomain-like"/>
    <property type="match status" value="1"/>
</dbReference>
<evidence type="ECO:0000259" key="4">
    <source>
        <dbReference type="PROSITE" id="PS01124"/>
    </source>
</evidence>
<dbReference type="OrthoDB" id="7191628at2"/>
<keyword evidence="3" id="KW-0804">Transcription</keyword>
<evidence type="ECO:0000313" key="6">
    <source>
        <dbReference type="Proteomes" id="UP000015531"/>
    </source>
</evidence>
<protein>
    <recommendedName>
        <fullName evidence="4">HTH araC/xylS-type domain-containing protein</fullName>
    </recommendedName>
</protein>